<dbReference type="PANTHER" id="PTHR30055:SF151">
    <property type="entry name" value="TRANSCRIPTIONAL REGULATORY PROTEIN"/>
    <property type="match status" value="1"/>
</dbReference>
<keyword evidence="3 5" id="KW-0238">DNA-binding</keyword>
<reference evidence="8" key="1">
    <citation type="journal article" date="2019" name="Int. J. Syst. Evol. Microbiol.">
        <title>The Global Catalogue of Microorganisms (GCM) 10K type strain sequencing project: providing services to taxonomists for standard genome sequencing and annotation.</title>
        <authorList>
            <consortium name="The Broad Institute Genomics Platform"/>
            <consortium name="The Broad Institute Genome Sequencing Center for Infectious Disease"/>
            <person name="Wu L."/>
            <person name="Ma J."/>
        </authorList>
    </citation>
    <scope>NUCLEOTIDE SEQUENCE [LARGE SCALE GENOMIC DNA]</scope>
    <source>
        <strain evidence="8">JCM 17738</strain>
    </source>
</reference>
<accession>A0ABP8K3P1</accession>
<dbReference type="PRINTS" id="PR00400">
    <property type="entry name" value="TETREPRESSOR"/>
</dbReference>
<dbReference type="Pfam" id="PF00440">
    <property type="entry name" value="TetR_N"/>
    <property type="match status" value="1"/>
</dbReference>
<name>A0ABP8K3P1_9MICO</name>
<feature type="DNA-binding region" description="H-T-H motif" evidence="5">
    <location>
        <begin position="36"/>
        <end position="55"/>
    </location>
</feature>
<dbReference type="InterPro" id="IPR036271">
    <property type="entry name" value="Tet_transcr_reg_TetR-rel_C_sf"/>
</dbReference>
<dbReference type="EMBL" id="BAABFX010000037">
    <property type="protein sequence ID" value="GAA4399801.1"/>
    <property type="molecule type" value="Genomic_DNA"/>
</dbReference>
<organism evidence="7 8">
    <name type="scientific">Ornithinibacter aureus</name>
    <dbReference type="NCBI Taxonomy" id="622664"/>
    <lineage>
        <taxon>Bacteria</taxon>
        <taxon>Bacillati</taxon>
        <taxon>Actinomycetota</taxon>
        <taxon>Actinomycetes</taxon>
        <taxon>Micrococcales</taxon>
        <taxon>Intrasporangiaceae</taxon>
        <taxon>Ornithinibacter</taxon>
    </lineage>
</organism>
<dbReference type="InterPro" id="IPR009057">
    <property type="entry name" value="Homeodomain-like_sf"/>
</dbReference>
<evidence type="ECO:0000313" key="8">
    <source>
        <dbReference type="Proteomes" id="UP001500390"/>
    </source>
</evidence>
<evidence type="ECO:0000256" key="4">
    <source>
        <dbReference type="ARBA" id="ARBA00023163"/>
    </source>
</evidence>
<evidence type="ECO:0000256" key="5">
    <source>
        <dbReference type="PROSITE-ProRule" id="PRU00335"/>
    </source>
</evidence>
<evidence type="ECO:0000313" key="7">
    <source>
        <dbReference type="EMBL" id="GAA4399801.1"/>
    </source>
</evidence>
<dbReference type="InterPro" id="IPR001647">
    <property type="entry name" value="HTH_TetR"/>
</dbReference>
<dbReference type="InterPro" id="IPR004111">
    <property type="entry name" value="Repressor_TetR_C"/>
</dbReference>
<keyword evidence="4" id="KW-0804">Transcription</keyword>
<evidence type="ECO:0000256" key="3">
    <source>
        <dbReference type="ARBA" id="ARBA00023125"/>
    </source>
</evidence>
<feature type="domain" description="HTH tetR-type" evidence="6">
    <location>
        <begin position="13"/>
        <end position="73"/>
    </location>
</feature>
<proteinExistence type="predicted"/>
<evidence type="ECO:0000256" key="2">
    <source>
        <dbReference type="ARBA" id="ARBA00023015"/>
    </source>
</evidence>
<keyword evidence="8" id="KW-1185">Reference proteome</keyword>
<dbReference type="InterPro" id="IPR003012">
    <property type="entry name" value="Tet_transcr_reg_TetR"/>
</dbReference>
<evidence type="ECO:0000259" key="6">
    <source>
        <dbReference type="PROSITE" id="PS50977"/>
    </source>
</evidence>
<evidence type="ECO:0000256" key="1">
    <source>
        <dbReference type="ARBA" id="ARBA00022491"/>
    </source>
</evidence>
<dbReference type="PROSITE" id="PS50977">
    <property type="entry name" value="HTH_TETR_2"/>
    <property type="match status" value="1"/>
</dbReference>
<dbReference type="SUPFAM" id="SSF46689">
    <property type="entry name" value="Homeodomain-like"/>
    <property type="match status" value="1"/>
</dbReference>
<dbReference type="Gene3D" id="1.10.357.10">
    <property type="entry name" value="Tetracycline Repressor, domain 2"/>
    <property type="match status" value="1"/>
</dbReference>
<dbReference type="Proteomes" id="UP001500390">
    <property type="component" value="Unassembled WGS sequence"/>
</dbReference>
<keyword evidence="2" id="KW-0805">Transcription regulation</keyword>
<gene>
    <name evidence="7" type="ORF">GCM10023153_26360</name>
</gene>
<dbReference type="Gene3D" id="1.10.10.60">
    <property type="entry name" value="Homeodomain-like"/>
    <property type="match status" value="1"/>
</dbReference>
<keyword evidence="1" id="KW-0678">Repressor</keyword>
<dbReference type="InterPro" id="IPR050109">
    <property type="entry name" value="HTH-type_TetR-like_transc_reg"/>
</dbReference>
<dbReference type="Pfam" id="PF02909">
    <property type="entry name" value="TetR_C_1"/>
    <property type="match status" value="1"/>
</dbReference>
<protein>
    <submittedName>
        <fullName evidence="7">TetR/AcrR family transcriptional regulator C-terminal domain-containing protein</fullName>
    </submittedName>
</protein>
<dbReference type="SUPFAM" id="SSF48498">
    <property type="entry name" value="Tetracyclin repressor-like, C-terminal domain"/>
    <property type="match status" value="1"/>
</dbReference>
<sequence>MYGVRVSSSKRPRLQRHDVVEAAVALADEVGIDALSMRTLAQRLDVVPMALYKHVANKDELLDAMVDHVVGEIEPAGPDENWRHGIRSRILSSRAALLRHPWAPGLIETRTQASPVVLDHMEAIAASFRAGGFSVDLTHRAMHAIGSRMWGFTQEVFPTQQPAQDETARDQQFGEWMKRYPRIVEMATEIGGGGGCDAHEEFEFALDLILDGLERIHRESARADG</sequence>
<dbReference type="PANTHER" id="PTHR30055">
    <property type="entry name" value="HTH-TYPE TRANSCRIPTIONAL REGULATOR RUTR"/>
    <property type="match status" value="1"/>
</dbReference>
<comment type="caution">
    <text evidence="7">The sequence shown here is derived from an EMBL/GenBank/DDBJ whole genome shotgun (WGS) entry which is preliminary data.</text>
</comment>